<dbReference type="InterPro" id="IPR003735">
    <property type="entry name" value="Metal_Tscrpt_repr"/>
</dbReference>
<sequence>MVNPATSPHKTRVDPETRKEIRHRLLRIAGQVQGLQRMLDEDRYCVDVLIQVEAAREGLRQVGRLLLRSHLETCVTDAVRRGDGPAAYDELIAILYKFCR</sequence>
<dbReference type="PANTHER" id="PTHR33677">
    <property type="entry name" value="TRANSCRIPTIONAL REPRESSOR FRMR-RELATED"/>
    <property type="match status" value="1"/>
</dbReference>
<evidence type="ECO:0008006" key="3">
    <source>
        <dbReference type="Google" id="ProtNLM"/>
    </source>
</evidence>
<dbReference type="CDD" id="cd10148">
    <property type="entry name" value="CsoR-like_DUF156"/>
    <property type="match status" value="1"/>
</dbReference>
<dbReference type="EMBL" id="AP025628">
    <property type="protein sequence ID" value="BDG61141.1"/>
    <property type="molecule type" value="Genomic_DNA"/>
</dbReference>
<organism evidence="1 2">
    <name type="scientific">Caldinitratiruptor microaerophilus</name>
    <dbReference type="NCBI Taxonomy" id="671077"/>
    <lineage>
        <taxon>Bacteria</taxon>
        <taxon>Bacillati</taxon>
        <taxon>Bacillota</taxon>
        <taxon>Clostridia</taxon>
        <taxon>Eubacteriales</taxon>
        <taxon>Symbiobacteriaceae</taxon>
        <taxon>Caldinitratiruptor</taxon>
    </lineage>
</organism>
<dbReference type="Gene3D" id="1.20.58.1000">
    <property type="entry name" value="Metal-sensitive repressor, helix protomer"/>
    <property type="match status" value="1"/>
</dbReference>
<dbReference type="AlphaFoldDB" id="A0AA35G6E1"/>
<keyword evidence="2" id="KW-1185">Reference proteome</keyword>
<protein>
    <recommendedName>
        <fullName evidence="3">DNA-binding transcriptional regulator, FrmR family</fullName>
    </recommendedName>
</protein>
<dbReference type="KEGG" id="cmic:caldi_22310"/>
<reference evidence="1" key="1">
    <citation type="submission" date="2022-03" db="EMBL/GenBank/DDBJ databases">
        <title>Complete genome sequence of Caldinitratiruptor microaerophilus.</title>
        <authorList>
            <person name="Mukaiyama R."/>
            <person name="Nishiyama T."/>
            <person name="Ueda K."/>
        </authorList>
    </citation>
    <scope>NUCLEOTIDE SEQUENCE</scope>
    <source>
        <strain evidence="1">JCM 16183</strain>
    </source>
</reference>
<evidence type="ECO:0000313" key="2">
    <source>
        <dbReference type="Proteomes" id="UP001163687"/>
    </source>
</evidence>
<dbReference type="GO" id="GO:0045892">
    <property type="term" value="P:negative regulation of DNA-templated transcription"/>
    <property type="evidence" value="ECO:0007669"/>
    <property type="project" value="UniProtKB-ARBA"/>
</dbReference>
<dbReference type="Proteomes" id="UP001163687">
    <property type="component" value="Chromosome"/>
</dbReference>
<proteinExistence type="predicted"/>
<dbReference type="Pfam" id="PF02583">
    <property type="entry name" value="Trns_repr_metal"/>
    <property type="match status" value="1"/>
</dbReference>
<accession>A0AA35G6E1</accession>
<dbReference type="GO" id="GO:0046872">
    <property type="term" value="F:metal ion binding"/>
    <property type="evidence" value="ECO:0007669"/>
    <property type="project" value="InterPro"/>
</dbReference>
<name>A0AA35G6E1_9FIRM</name>
<dbReference type="GO" id="GO:0003677">
    <property type="term" value="F:DNA binding"/>
    <property type="evidence" value="ECO:0007669"/>
    <property type="project" value="InterPro"/>
</dbReference>
<evidence type="ECO:0000313" key="1">
    <source>
        <dbReference type="EMBL" id="BDG61141.1"/>
    </source>
</evidence>
<gene>
    <name evidence="1" type="ORF">caldi_22310</name>
</gene>
<dbReference type="InterPro" id="IPR038390">
    <property type="entry name" value="Metal_Tscrpt_repr_sf"/>
</dbReference>